<sequence length="170" mass="19770">MYPRWTCTVAPLRLSRLRRDFRMTAWWRCRSRFTMWQGHDRMADIHSAVMQRGSARREPQASGHIKGQPHAPRDGRPVLGQAFLFDALILPRRAVTERGWLWTTIDRESWNVDRRHHELGLKDGHIGPRLGSKAPAANAIRGMCPWRIPPREEQRLICTRPLVGCHWGSP</sequence>
<dbReference type="EMBL" id="JAGPXD010000007">
    <property type="protein sequence ID" value="KAH7347230.1"/>
    <property type="molecule type" value="Genomic_DNA"/>
</dbReference>
<gene>
    <name evidence="2" type="ORF">B0T11DRAFT_140493</name>
</gene>
<protein>
    <submittedName>
        <fullName evidence="2">Uncharacterized protein</fullName>
    </submittedName>
</protein>
<evidence type="ECO:0000256" key="1">
    <source>
        <dbReference type="SAM" id="MobiDB-lite"/>
    </source>
</evidence>
<evidence type="ECO:0000313" key="2">
    <source>
        <dbReference type="EMBL" id="KAH7347230.1"/>
    </source>
</evidence>
<reference evidence="2" key="1">
    <citation type="journal article" date="2021" name="Nat. Commun.">
        <title>Genetic determinants of endophytism in the Arabidopsis root mycobiome.</title>
        <authorList>
            <person name="Mesny F."/>
            <person name="Miyauchi S."/>
            <person name="Thiergart T."/>
            <person name="Pickel B."/>
            <person name="Atanasova L."/>
            <person name="Karlsson M."/>
            <person name="Huettel B."/>
            <person name="Barry K.W."/>
            <person name="Haridas S."/>
            <person name="Chen C."/>
            <person name="Bauer D."/>
            <person name="Andreopoulos W."/>
            <person name="Pangilinan J."/>
            <person name="LaButti K."/>
            <person name="Riley R."/>
            <person name="Lipzen A."/>
            <person name="Clum A."/>
            <person name="Drula E."/>
            <person name="Henrissat B."/>
            <person name="Kohler A."/>
            <person name="Grigoriev I.V."/>
            <person name="Martin F.M."/>
            <person name="Hacquard S."/>
        </authorList>
    </citation>
    <scope>NUCLEOTIDE SEQUENCE</scope>
    <source>
        <strain evidence="2">MPI-CAGE-AT-0016</strain>
    </source>
</reference>
<proteinExistence type="predicted"/>
<evidence type="ECO:0000313" key="3">
    <source>
        <dbReference type="Proteomes" id="UP000813385"/>
    </source>
</evidence>
<dbReference type="Proteomes" id="UP000813385">
    <property type="component" value="Unassembled WGS sequence"/>
</dbReference>
<accession>A0A8K0T9P0</accession>
<keyword evidence="3" id="KW-1185">Reference proteome</keyword>
<comment type="caution">
    <text evidence="2">The sequence shown here is derived from an EMBL/GenBank/DDBJ whole genome shotgun (WGS) entry which is preliminary data.</text>
</comment>
<feature type="region of interest" description="Disordered" evidence="1">
    <location>
        <begin position="53"/>
        <end position="75"/>
    </location>
</feature>
<organism evidence="2 3">
    <name type="scientific">Plectosphaerella cucumerina</name>
    <dbReference type="NCBI Taxonomy" id="40658"/>
    <lineage>
        <taxon>Eukaryota</taxon>
        <taxon>Fungi</taxon>
        <taxon>Dikarya</taxon>
        <taxon>Ascomycota</taxon>
        <taxon>Pezizomycotina</taxon>
        <taxon>Sordariomycetes</taxon>
        <taxon>Hypocreomycetidae</taxon>
        <taxon>Glomerellales</taxon>
        <taxon>Plectosphaerellaceae</taxon>
        <taxon>Plectosphaerella</taxon>
    </lineage>
</organism>
<name>A0A8K0T9P0_9PEZI</name>
<dbReference type="AlphaFoldDB" id="A0A8K0T9P0"/>